<dbReference type="PIRSF" id="PIRSF005496">
    <property type="entry name" value="ATP_hel_hrpB"/>
    <property type="match status" value="1"/>
</dbReference>
<keyword evidence="1" id="KW-0547">Nucleotide-binding</keyword>
<dbReference type="SUPFAM" id="SSF52540">
    <property type="entry name" value="P-loop containing nucleoside triphosphate hydrolases"/>
    <property type="match status" value="1"/>
</dbReference>
<evidence type="ECO:0000259" key="7">
    <source>
        <dbReference type="PROSITE" id="PS51194"/>
    </source>
</evidence>
<evidence type="ECO:0000259" key="6">
    <source>
        <dbReference type="PROSITE" id="PS51192"/>
    </source>
</evidence>
<dbReference type="SMART" id="SM00847">
    <property type="entry name" value="HA2"/>
    <property type="match status" value="1"/>
</dbReference>
<dbReference type="PANTHER" id="PTHR43519:SF1">
    <property type="entry name" value="ATP-DEPENDENT RNA HELICASE HRPB"/>
    <property type="match status" value="1"/>
</dbReference>
<dbReference type="InterPro" id="IPR027417">
    <property type="entry name" value="P-loop_NTPase"/>
</dbReference>
<dbReference type="PROSITE" id="PS51194">
    <property type="entry name" value="HELICASE_CTER"/>
    <property type="match status" value="1"/>
</dbReference>
<dbReference type="SMART" id="SM00487">
    <property type="entry name" value="DEXDc"/>
    <property type="match status" value="1"/>
</dbReference>
<dbReference type="InterPro" id="IPR048333">
    <property type="entry name" value="HA2_WH"/>
</dbReference>
<evidence type="ECO:0000256" key="5">
    <source>
        <dbReference type="SAM" id="MobiDB-lite"/>
    </source>
</evidence>
<sequence length="864" mass="93543">MSPVLPVEAILPELRAALRQGTAAVLVAPPGAGKTTRVPLALLHEDWLGGRRILMLEPRRLAARSVARYMAATLGEQVGGRVGYRVRHEARVGRETRVEVVTEGILTRMLQADPALEEVGLLIFDEFHERSLHADLGLALSLECQSVLRPDLRILVMSATLEAEPVAGLLGGAPVLVSEGRSHPVETIYLDAPPAGPVEPLVARTVLRALREHPGDVLVFLPGEAEIRRAERLLQEMGVGDGPDTAGRAAGTAPGRPPDAPPTGGAAVDVLPLYGALPPADQDRALRPSPPGRRKVVLASAVAETSLTVEGVAVVVDSGLMRVPRYSPRTGMSRLVTVPVTRDAADQRRGRAGRLGPGVCYRLWTAQQDAHLVPRRTPEIREADLAPLALELAVWGAGPESLRWLDPPPAAAMAQARDLLRMLGALDDTGAVTPHGRRMAELGVHPRLAHMLLAGAEMGLGGLACDLAAILSERDPLRGADDVDLCARLRLLRTGGPGDAAALRRVQVEAAALRRALTGTVRGAPRAAHDTAHDTVHGAAPGADEAQAGGLLSLAFPDRIAQSRGGGRFLLRSGRGAFVPPGQPLAEEPFLVAAELADQGAESRIFLAAALTQADLERLWGPQIETERRVWWDREAGVVRAAVRQRLGALRLREVPWEDPDPDLVAAALLEGIRQEGVDALPWNREARQLQQRIRFMARLEAGWPDVSDEALAAALADWLGPHIRGLRRRDEVQRLRLGPLLLGMLTWEQRRALDEEAPTHVTVPSGSRHPIDYSDPAAPVLAVRLQEVFGWTETPRVGRGRVPLTLHLLSPAHRPVQVTRDLASFWREGYFLVRKELRGRYPKHYWPEDPLTASPTNRTRPRA</sequence>
<dbReference type="EC" id="3.6.4.13" evidence="8"/>
<dbReference type="Proteomes" id="UP001519289">
    <property type="component" value="Unassembled WGS sequence"/>
</dbReference>
<dbReference type="EMBL" id="JAGGLG010000037">
    <property type="protein sequence ID" value="MBP2019869.1"/>
    <property type="molecule type" value="Genomic_DNA"/>
</dbReference>
<dbReference type="RefSeq" id="WP_342589520.1">
    <property type="nucleotide sequence ID" value="NZ_JAGGLG010000037.1"/>
</dbReference>
<dbReference type="SMART" id="SM00490">
    <property type="entry name" value="HELICc"/>
    <property type="match status" value="1"/>
</dbReference>
<feature type="region of interest" description="Disordered" evidence="5">
    <location>
        <begin position="238"/>
        <end position="269"/>
    </location>
</feature>
<dbReference type="GO" id="GO:0016787">
    <property type="term" value="F:hydrolase activity"/>
    <property type="evidence" value="ECO:0007669"/>
    <property type="project" value="UniProtKB-KW"/>
</dbReference>
<dbReference type="Pfam" id="PF04408">
    <property type="entry name" value="WHD_HA2"/>
    <property type="match status" value="1"/>
</dbReference>
<reference evidence="8 9" key="1">
    <citation type="submission" date="2021-03" db="EMBL/GenBank/DDBJ databases">
        <title>Genomic Encyclopedia of Type Strains, Phase IV (KMG-IV): sequencing the most valuable type-strain genomes for metagenomic binning, comparative biology and taxonomic classification.</title>
        <authorList>
            <person name="Goeker M."/>
        </authorList>
    </citation>
    <scope>NUCLEOTIDE SEQUENCE [LARGE SCALE GENOMIC DNA]</scope>
    <source>
        <strain evidence="8 9">DSM 27138</strain>
    </source>
</reference>
<keyword evidence="4" id="KW-0067">ATP-binding</keyword>
<dbReference type="CDD" id="cd17990">
    <property type="entry name" value="DEXHc_HrpB"/>
    <property type="match status" value="1"/>
</dbReference>
<evidence type="ECO:0000256" key="3">
    <source>
        <dbReference type="ARBA" id="ARBA00022806"/>
    </source>
</evidence>
<dbReference type="Pfam" id="PF08482">
    <property type="entry name" value="HrpB_C"/>
    <property type="match status" value="1"/>
</dbReference>
<dbReference type="InterPro" id="IPR011545">
    <property type="entry name" value="DEAD/DEAH_box_helicase_dom"/>
</dbReference>
<evidence type="ECO:0000313" key="9">
    <source>
        <dbReference type="Proteomes" id="UP001519289"/>
    </source>
</evidence>
<dbReference type="InterPro" id="IPR013689">
    <property type="entry name" value="RNA_helicase_ATP-dep_HrpB_C"/>
</dbReference>
<protein>
    <submittedName>
        <fullName evidence="8">ATP-dependent helicase HrpB</fullName>
        <ecNumber evidence="8">3.6.4.13</ecNumber>
    </submittedName>
</protein>
<evidence type="ECO:0000313" key="8">
    <source>
        <dbReference type="EMBL" id="MBP2019869.1"/>
    </source>
</evidence>
<dbReference type="InterPro" id="IPR010225">
    <property type="entry name" value="HrpB"/>
</dbReference>
<comment type="caution">
    <text evidence="8">The sequence shown here is derived from an EMBL/GenBank/DDBJ whole genome shotgun (WGS) entry which is preliminary data.</text>
</comment>
<dbReference type="NCBIfam" id="TIGR01970">
    <property type="entry name" value="DEAH_box_HrpB"/>
    <property type="match status" value="1"/>
</dbReference>
<feature type="domain" description="Helicase ATP-binding" evidence="6">
    <location>
        <begin position="15"/>
        <end position="179"/>
    </location>
</feature>
<dbReference type="Pfam" id="PF00270">
    <property type="entry name" value="DEAD"/>
    <property type="match status" value="1"/>
</dbReference>
<name>A0ABS4JWH1_9FIRM</name>
<dbReference type="PROSITE" id="PS51192">
    <property type="entry name" value="HELICASE_ATP_BIND_1"/>
    <property type="match status" value="1"/>
</dbReference>
<dbReference type="Gene3D" id="1.20.120.1080">
    <property type="match status" value="1"/>
</dbReference>
<dbReference type="Pfam" id="PF00271">
    <property type="entry name" value="Helicase_C"/>
    <property type="match status" value="1"/>
</dbReference>
<keyword evidence="3 8" id="KW-0347">Helicase</keyword>
<dbReference type="InterPro" id="IPR049614">
    <property type="entry name" value="HrpB_DEXH"/>
</dbReference>
<organism evidence="8 9">
    <name type="scientific">Symbiobacterium terraclitae</name>
    <dbReference type="NCBI Taxonomy" id="557451"/>
    <lineage>
        <taxon>Bacteria</taxon>
        <taxon>Bacillati</taxon>
        <taxon>Bacillota</taxon>
        <taxon>Clostridia</taxon>
        <taxon>Eubacteriales</taxon>
        <taxon>Symbiobacteriaceae</taxon>
        <taxon>Symbiobacterium</taxon>
    </lineage>
</organism>
<keyword evidence="2 8" id="KW-0378">Hydrolase</keyword>
<keyword evidence="9" id="KW-1185">Reference proteome</keyword>
<accession>A0ABS4JWH1</accession>
<dbReference type="InterPro" id="IPR007502">
    <property type="entry name" value="Helicase-assoc_dom"/>
</dbReference>
<gene>
    <name evidence="8" type="ORF">J2Z79_003311</name>
</gene>
<proteinExistence type="predicted"/>
<evidence type="ECO:0000256" key="4">
    <source>
        <dbReference type="ARBA" id="ARBA00022840"/>
    </source>
</evidence>
<dbReference type="CDD" id="cd18791">
    <property type="entry name" value="SF2_C_RHA"/>
    <property type="match status" value="1"/>
</dbReference>
<evidence type="ECO:0000256" key="1">
    <source>
        <dbReference type="ARBA" id="ARBA00022741"/>
    </source>
</evidence>
<dbReference type="PANTHER" id="PTHR43519">
    <property type="entry name" value="ATP-DEPENDENT RNA HELICASE HRPB"/>
    <property type="match status" value="1"/>
</dbReference>
<dbReference type="Gene3D" id="3.40.50.300">
    <property type="entry name" value="P-loop containing nucleotide triphosphate hydrolases"/>
    <property type="match status" value="2"/>
</dbReference>
<dbReference type="GO" id="GO:0003724">
    <property type="term" value="F:RNA helicase activity"/>
    <property type="evidence" value="ECO:0007669"/>
    <property type="project" value="UniProtKB-EC"/>
</dbReference>
<evidence type="ECO:0000256" key="2">
    <source>
        <dbReference type="ARBA" id="ARBA00022801"/>
    </source>
</evidence>
<feature type="compositionally biased region" description="Low complexity" evidence="5">
    <location>
        <begin position="242"/>
        <end position="254"/>
    </location>
</feature>
<feature type="domain" description="Helicase C-terminal" evidence="7">
    <location>
        <begin position="197"/>
        <end position="396"/>
    </location>
</feature>
<dbReference type="InterPro" id="IPR014001">
    <property type="entry name" value="Helicase_ATP-bd"/>
</dbReference>
<dbReference type="InterPro" id="IPR001650">
    <property type="entry name" value="Helicase_C-like"/>
</dbReference>